<dbReference type="InterPro" id="IPR050800">
    <property type="entry name" value="ARTD/PARP"/>
</dbReference>
<evidence type="ECO:0000256" key="9">
    <source>
        <dbReference type="ARBA" id="ARBA00022833"/>
    </source>
</evidence>
<dbReference type="Pfam" id="PF05406">
    <property type="entry name" value="WGR"/>
    <property type="match status" value="1"/>
</dbReference>
<comment type="similarity">
    <text evidence="13">Belongs to the ARTD/PARP family.</text>
</comment>
<dbReference type="GO" id="GO:0003950">
    <property type="term" value="F:NAD+ poly-ADP-ribosyltransferase activity"/>
    <property type="evidence" value="ECO:0007669"/>
    <property type="project" value="UniProtKB-UniRule"/>
</dbReference>
<evidence type="ECO:0000256" key="13">
    <source>
        <dbReference type="ARBA" id="ARBA00024347"/>
    </source>
</evidence>
<evidence type="ECO:0000256" key="7">
    <source>
        <dbReference type="ARBA" id="ARBA00022765"/>
    </source>
</evidence>
<evidence type="ECO:0000259" key="18">
    <source>
        <dbReference type="PROSITE" id="PS51059"/>
    </source>
</evidence>
<keyword evidence="22" id="KW-1185">Reference proteome</keyword>
<dbReference type="InterPro" id="IPR001357">
    <property type="entry name" value="BRCT_dom"/>
</dbReference>
<feature type="region of interest" description="Disordered" evidence="16">
    <location>
        <begin position="358"/>
        <end position="382"/>
    </location>
</feature>
<keyword evidence="2 15" id="KW-0328">Glycosyltransferase</keyword>
<dbReference type="CDD" id="cd08003">
    <property type="entry name" value="WGR_PARP2_like"/>
    <property type="match status" value="1"/>
</dbReference>
<dbReference type="PANTHER" id="PTHR10459:SF60">
    <property type="entry name" value="POLY [ADP-RIBOSE] POLYMERASE 2"/>
    <property type="match status" value="1"/>
</dbReference>
<keyword evidence="3 15" id="KW-0808">Transferase</keyword>
<dbReference type="CDD" id="cd01437">
    <property type="entry name" value="parp_like"/>
    <property type="match status" value="1"/>
</dbReference>
<dbReference type="InterPro" id="IPR036930">
    <property type="entry name" value="WGR_dom_sf"/>
</dbReference>
<evidence type="ECO:0000256" key="12">
    <source>
        <dbReference type="ARBA" id="ARBA00023242"/>
    </source>
</evidence>
<dbReference type="Pfam" id="PF00644">
    <property type="entry name" value="PARP"/>
    <property type="match status" value="1"/>
</dbReference>
<dbReference type="Pfam" id="PF02877">
    <property type="entry name" value="PARP_reg"/>
    <property type="match status" value="1"/>
</dbReference>
<keyword evidence="8" id="KW-0863">Zinc-finger</keyword>
<dbReference type="InterPro" id="IPR008893">
    <property type="entry name" value="WGR_domain"/>
</dbReference>
<evidence type="ECO:0000256" key="15">
    <source>
        <dbReference type="RuleBase" id="RU362114"/>
    </source>
</evidence>
<keyword evidence="5" id="KW-0479">Metal-binding</keyword>
<keyword evidence="7" id="KW-0013">ADP-ribosylation</keyword>
<evidence type="ECO:0000259" key="17">
    <source>
        <dbReference type="PROSITE" id="PS50172"/>
    </source>
</evidence>
<dbReference type="SUPFAM" id="SSF142921">
    <property type="entry name" value="WGR domain-like"/>
    <property type="match status" value="1"/>
</dbReference>
<dbReference type="GO" id="GO:0070212">
    <property type="term" value="P:protein poly-ADP-ribosylation"/>
    <property type="evidence" value="ECO:0007669"/>
    <property type="project" value="TreeGrafter"/>
</dbReference>
<evidence type="ECO:0000256" key="5">
    <source>
        <dbReference type="ARBA" id="ARBA00022723"/>
    </source>
</evidence>
<dbReference type="PROSITE" id="PS51060">
    <property type="entry name" value="PARP_ALPHA_HD"/>
    <property type="match status" value="1"/>
</dbReference>
<feature type="domain" description="PARP alpha-helical" evidence="19">
    <location>
        <begin position="383"/>
        <end position="502"/>
    </location>
</feature>
<dbReference type="GO" id="GO:0005730">
    <property type="term" value="C:nucleolus"/>
    <property type="evidence" value="ECO:0007669"/>
    <property type="project" value="TreeGrafter"/>
</dbReference>
<proteinExistence type="inferred from homology"/>
<feature type="domain" description="PARP catalytic" evidence="18">
    <location>
        <begin position="511"/>
        <end position="735"/>
    </location>
</feature>
<dbReference type="SUPFAM" id="SSF47587">
    <property type="entry name" value="Domain of poly(ADP-ribose) polymerase"/>
    <property type="match status" value="1"/>
</dbReference>
<reference evidence="21" key="1">
    <citation type="submission" date="2020-05" db="EMBL/GenBank/DDBJ databases">
        <title>Phylogenomic resolution of chytrid fungi.</title>
        <authorList>
            <person name="Stajich J.E."/>
            <person name="Amses K."/>
            <person name="Simmons R."/>
            <person name="Seto K."/>
            <person name="Myers J."/>
            <person name="Bonds A."/>
            <person name="Quandt C.A."/>
            <person name="Barry K."/>
            <person name="Liu P."/>
            <person name="Grigoriev I."/>
            <person name="Longcore J.E."/>
            <person name="James T.Y."/>
        </authorList>
    </citation>
    <scope>NUCLEOTIDE SEQUENCE</scope>
    <source>
        <strain evidence="21">JEL0318</strain>
    </source>
</reference>
<feature type="compositionally biased region" description="Basic and acidic residues" evidence="16">
    <location>
        <begin position="368"/>
        <end position="382"/>
    </location>
</feature>
<evidence type="ECO:0000256" key="14">
    <source>
        <dbReference type="ARBA" id="ARBA00033987"/>
    </source>
</evidence>
<name>A0AAD5SJ94_9FUNG</name>
<dbReference type="GO" id="GO:1990404">
    <property type="term" value="F:NAD+-protein mono-ADP-ribosyltransferase activity"/>
    <property type="evidence" value="ECO:0007669"/>
    <property type="project" value="TreeGrafter"/>
</dbReference>
<keyword evidence="12" id="KW-0539">Nucleus</keyword>
<dbReference type="FunFam" id="3.90.228.10:FF:000002">
    <property type="entry name" value="Poly [ADP-ribose] polymerase"/>
    <property type="match status" value="1"/>
</dbReference>
<keyword evidence="6" id="KW-0677">Repeat</keyword>
<evidence type="ECO:0000256" key="3">
    <source>
        <dbReference type="ARBA" id="ARBA00022679"/>
    </source>
</evidence>
<keyword evidence="11" id="KW-0238">DNA-binding</keyword>
<dbReference type="SUPFAM" id="SSF56399">
    <property type="entry name" value="ADP-ribosylation"/>
    <property type="match status" value="1"/>
</dbReference>
<dbReference type="AlphaFoldDB" id="A0AAD5SJ94"/>
<dbReference type="GO" id="GO:0016779">
    <property type="term" value="F:nucleotidyltransferase activity"/>
    <property type="evidence" value="ECO:0007669"/>
    <property type="project" value="UniProtKB-KW"/>
</dbReference>
<feature type="domain" description="BRCT" evidence="17">
    <location>
        <begin position="12"/>
        <end position="110"/>
    </location>
</feature>
<dbReference type="Gene3D" id="2.20.140.10">
    <property type="entry name" value="WGR domain"/>
    <property type="match status" value="1"/>
</dbReference>
<dbReference type="FunFam" id="2.20.140.10:FF:000001">
    <property type="entry name" value="Poly [ADP-ribose] polymerase"/>
    <property type="match status" value="1"/>
</dbReference>
<evidence type="ECO:0000259" key="19">
    <source>
        <dbReference type="PROSITE" id="PS51060"/>
    </source>
</evidence>
<evidence type="ECO:0000256" key="16">
    <source>
        <dbReference type="SAM" id="MobiDB-lite"/>
    </source>
</evidence>
<dbReference type="Gene3D" id="3.90.228.10">
    <property type="match status" value="1"/>
</dbReference>
<dbReference type="EC" id="2.4.2.-" evidence="15"/>
<evidence type="ECO:0000256" key="1">
    <source>
        <dbReference type="ARBA" id="ARBA00004123"/>
    </source>
</evidence>
<evidence type="ECO:0000256" key="11">
    <source>
        <dbReference type="ARBA" id="ARBA00023125"/>
    </source>
</evidence>
<evidence type="ECO:0000256" key="4">
    <source>
        <dbReference type="ARBA" id="ARBA00022695"/>
    </source>
</evidence>
<evidence type="ECO:0000256" key="6">
    <source>
        <dbReference type="ARBA" id="ARBA00022737"/>
    </source>
</evidence>
<evidence type="ECO:0000313" key="22">
    <source>
        <dbReference type="Proteomes" id="UP001212841"/>
    </source>
</evidence>
<accession>A0AAD5SJ94</accession>
<comment type="catalytic activity">
    <reaction evidence="14">
        <text>NAD(+) + (ADP-D-ribosyl)n-acceptor = nicotinamide + (ADP-D-ribosyl)n+1-acceptor + H(+).</text>
        <dbReference type="EC" id="2.4.2.30"/>
    </reaction>
</comment>
<feature type="compositionally biased region" description="Acidic residues" evidence="16">
    <location>
        <begin position="358"/>
        <end position="367"/>
    </location>
</feature>
<evidence type="ECO:0000256" key="8">
    <source>
        <dbReference type="ARBA" id="ARBA00022771"/>
    </source>
</evidence>
<feature type="compositionally biased region" description="Acidic residues" evidence="16">
    <location>
        <begin position="185"/>
        <end position="197"/>
    </location>
</feature>
<dbReference type="PROSITE" id="PS51059">
    <property type="entry name" value="PARP_CATALYTIC"/>
    <property type="match status" value="1"/>
</dbReference>
<keyword evidence="4" id="KW-0548">Nucleotidyltransferase</keyword>
<keyword evidence="9" id="KW-0862">Zinc</keyword>
<dbReference type="GO" id="GO:0003677">
    <property type="term" value="F:DNA binding"/>
    <property type="evidence" value="ECO:0007669"/>
    <property type="project" value="UniProtKB-KW"/>
</dbReference>
<dbReference type="SMART" id="SM00773">
    <property type="entry name" value="WGR"/>
    <property type="match status" value="1"/>
</dbReference>
<keyword evidence="10 15" id="KW-0520">NAD</keyword>
<dbReference type="Gene3D" id="1.20.142.10">
    <property type="entry name" value="Poly(ADP-ribose) polymerase, regulatory domain"/>
    <property type="match status" value="1"/>
</dbReference>
<organism evidence="21 22">
    <name type="scientific">Rhizophlyctis rosea</name>
    <dbReference type="NCBI Taxonomy" id="64517"/>
    <lineage>
        <taxon>Eukaryota</taxon>
        <taxon>Fungi</taxon>
        <taxon>Fungi incertae sedis</taxon>
        <taxon>Chytridiomycota</taxon>
        <taxon>Chytridiomycota incertae sedis</taxon>
        <taxon>Chytridiomycetes</taxon>
        <taxon>Rhizophlyctidales</taxon>
        <taxon>Rhizophlyctidaceae</taxon>
        <taxon>Rhizophlyctis</taxon>
    </lineage>
</organism>
<dbReference type="FunFam" id="1.20.142.10:FF:000001">
    <property type="entry name" value="Poly [ADP-ribose] polymerase"/>
    <property type="match status" value="1"/>
</dbReference>
<dbReference type="PANTHER" id="PTHR10459">
    <property type="entry name" value="DNA LIGASE"/>
    <property type="match status" value="1"/>
</dbReference>
<sequence length="735" mass="82447">MPPKRKAASKSDLEPIFEDFFVTLTPAALKDSAGREAQKHVKERGGFIVATLTHLVALPEDLSSDKPPAKLKAANEANASYGRTVYTVTPDFFIDSAKEDKVLEPKGYDPKTAKGSSSKDADANDDVAMPDANNHEDAEEEEEEKPKTRTSGRQKKKVEVQDDDKEEEKPKPRASTRRKAKVETKEEDEEEKEEEEEIKPRPSKRQKTKASKDEEEEEAKPAAPVAPKMVKAIKKGRAPVDHICGIASKVHVYEEGDNVYGEVLVVYIHTEISQNNNKFYVIQLLEEDGKQSYYVWTRWGRVGVNGQNKLEPCGSSLDKAKMLFEKKFQDKTKNHWDSRADFEKVPGKYFLIERDFGGDDEEEEEKEEPAADGKGKEPVKIPDSKLAKPVQELVKLIFNLDMMTKQMVEIGYDANKMPLGKLSKANMKKGYDVLKSIADLINGVSSNKNRELQDLSSKFYTIIPHEFGRNVPPTINSPQMVKQKLEMIEALGDIDIATTLMKDVKQNLDKNPIDVEYGSLKCELEPVDRKAEKFDLVERYMQNTHAKTHAHYKLELLDLFEVDRNGEDDRFSGGQGAKLHNHQLLWHGSRLTNYVGILSQGLRIAPPEAPVTGYMFGKGIYFADMVSKSANYCYTNRNENTGILLLCEVALGDTNKLKQADYNAGDTASRAGKHSTWGLGRTGPDPNQTVKLEDGVEVPCGTPVDTKETGLSLMYNEFIVYSLDQVKIRLVGGFE</sequence>
<dbReference type="InterPro" id="IPR036616">
    <property type="entry name" value="Poly(ADP-ribose)pol_reg_dom_sf"/>
</dbReference>
<comment type="caution">
    <text evidence="21">The sequence shown here is derived from an EMBL/GenBank/DDBJ whole genome shotgun (WGS) entry which is preliminary data.</text>
</comment>
<dbReference type="GO" id="GO:0006302">
    <property type="term" value="P:double-strand break repair"/>
    <property type="evidence" value="ECO:0007669"/>
    <property type="project" value="TreeGrafter"/>
</dbReference>
<dbReference type="EMBL" id="JADGJD010000024">
    <property type="protein sequence ID" value="KAJ3056683.1"/>
    <property type="molecule type" value="Genomic_DNA"/>
</dbReference>
<feature type="region of interest" description="Disordered" evidence="16">
    <location>
        <begin position="97"/>
        <end position="224"/>
    </location>
</feature>
<feature type="compositionally biased region" description="Basic and acidic residues" evidence="16">
    <location>
        <begin position="97"/>
        <end position="122"/>
    </location>
</feature>
<evidence type="ECO:0000313" key="21">
    <source>
        <dbReference type="EMBL" id="KAJ3056683.1"/>
    </source>
</evidence>
<feature type="domain" description="WGR" evidence="20">
    <location>
        <begin position="249"/>
        <end position="349"/>
    </location>
</feature>
<dbReference type="GO" id="GO:0008270">
    <property type="term" value="F:zinc ion binding"/>
    <property type="evidence" value="ECO:0007669"/>
    <property type="project" value="UniProtKB-KW"/>
</dbReference>
<dbReference type="InterPro" id="IPR012317">
    <property type="entry name" value="Poly(ADP-ribose)pol_cat_dom"/>
</dbReference>
<feature type="region of interest" description="Disordered" evidence="16">
    <location>
        <begin position="665"/>
        <end position="688"/>
    </location>
</feature>
<evidence type="ECO:0000256" key="2">
    <source>
        <dbReference type="ARBA" id="ARBA00022676"/>
    </source>
</evidence>
<dbReference type="InterPro" id="IPR004102">
    <property type="entry name" value="Poly(ADP-ribose)pol_reg_dom"/>
</dbReference>
<comment type="subcellular location">
    <subcellularLocation>
        <location evidence="1">Nucleus</location>
    </subcellularLocation>
</comment>
<dbReference type="PROSITE" id="PS50172">
    <property type="entry name" value="BRCT"/>
    <property type="match status" value="1"/>
</dbReference>
<dbReference type="Proteomes" id="UP001212841">
    <property type="component" value="Unassembled WGS sequence"/>
</dbReference>
<protein>
    <recommendedName>
        <fullName evidence="15">Poly [ADP-ribose] polymerase</fullName>
        <shortName evidence="15">PARP</shortName>
        <ecNumber evidence="15">2.4.2.-</ecNumber>
    </recommendedName>
</protein>
<gene>
    <name evidence="21" type="primary">PARP2</name>
    <name evidence="21" type="ORF">HK097_005084</name>
</gene>
<evidence type="ECO:0000259" key="20">
    <source>
        <dbReference type="PROSITE" id="PS51977"/>
    </source>
</evidence>
<dbReference type="PROSITE" id="PS51977">
    <property type="entry name" value="WGR"/>
    <property type="match status" value="1"/>
</dbReference>
<evidence type="ECO:0000256" key="10">
    <source>
        <dbReference type="ARBA" id="ARBA00023027"/>
    </source>
</evidence>